<dbReference type="Pfam" id="PF08719">
    <property type="entry name" value="NADAR"/>
    <property type="match status" value="1"/>
</dbReference>
<dbReference type="InterPro" id="IPR012816">
    <property type="entry name" value="NADAR"/>
</dbReference>
<dbReference type="InterPro" id="IPR037238">
    <property type="entry name" value="YbiA-like_sf"/>
</dbReference>
<name>A0A6A5ULN2_9PLEO</name>
<reference evidence="3" key="1">
    <citation type="journal article" date="2020" name="Stud. Mycol.">
        <title>101 Dothideomycetes genomes: a test case for predicting lifestyles and emergence of pathogens.</title>
        <authorList>
            <person name="Haridas S."/>
            <person name="Albert R."/>
            <person name="Binder M."/>
            <person name="Bloem J."/>
            <person name="Labutti K."/>
            <person name="Salamov A."/>
            <person name="Andreopoulos B."/>
            <person name="Baker S."/>
            <person name="Barry K."/>
            <person name="Bills G."/>
            <person name="Bluhm B."/>
            <person name="Cannon C."/>
            <person name="Castanera R."/>
            <person name="Culley D."/>
            <person name="Daum C."/>
            <person name="Ezra D."/>
            <person name="Gonzalez J."/>
            <person name="Henrissat B."/>
            <person name="Kuo A."/>
            <person name="Liang C."/>
            <person name="Lipzen A."/>
            <person name="Lutzoni F."/>
            <person name="Magnuson J."/>
            <person name="Mondo S."/>
            <person name="Nolan M."/>
            <person name="Ohm R."/>
            <person name="Pangilinan J."/>
            <person name="Park H.-J."/>
            <person name="Ramirez L."/>
            <person name="Alfaro M."/>
            <person name="Sun H."/>
            <person name="Tritt A."/>
            <person name="Yoshinaga Y."/>
            <person name="Zwiers L.-H."/>
            <person name="Turgeon B."/>
            <person name="Goodwin S."/>
            <person name="Spatafora J."/>
            <person name="Crous P."/>
            <person name="Grigoriev I."/>
        </authorList>
    </citation>
    <scope>NUCLEOTIDE SEQUENCE</scope>
    <source>
        <strain evidence="3">CBS 107.79</strain>
    </source>
</reference>
<organism evidence="3 4">
    <name type="scientific">Bimuria novae-zelandiae CBS 107.79</name>
    <dbReference type="NCBI Taxonomy" id="1447943"/>
    <lineage>
        <taxon>Eukaryota</taxon>
        <taxon>Fungi</taxon>
        <taxon>Dikarya</taxon>
        <taxon>Ascomycota</taxon>
        <taxon>Pezizomycotina</taxon>
        <taxon>Dothideomycetes</taxon>
        <taxon>Pleosporomycetidae</taxon>
        <taxon>Pleosporales</taxon>
        <taxon>Massarineae</taxon>
        <taxon>Didymosphaeriaceae</taxon>
        <taxon>Bimuria</taxon>
    </lineage>
</organism>
<feature type="compositionally biased region" description="Basic and acidic residues" evidence="1">
    <location>
        <begin position="267"/>
        <end position="277"/>
    </location>
</feature>
<feature type="region of interest" description="Disordered" evidence="1">
    <location>
        <begin position="267"/>
        <end position="304"/>
    </location>
</feature>
<dbReference type="AlphaFoldDB" id="A0A6A5ULN2"/>
<dbReference type="Proteomes" id="UP000800036">
    <property type="component" value="Unassembled WGS sequence"/>
</dbReference>
<dbReference type="Gene3D" id="1.10.357.40">
    <property type="entry name" value="YbiA-like"/>
    <property type="match status" value="1"/>
</dbReference>
<evidence type="ECO:0000313" key="3">
    <source>
        <dbReference type="EMBL" id="KAF1965594.1"/>
    </source>
</evidence>
<proteinExistence type="predicted"/>
<dbReference type="SUPFAM" id="SSF143990">
    <property type="entry name" value="YbiA-like"/>
    <property type="match status" value="1"/>
</dbReference>
<keyword evidence="4" id="KW-1185">Reference proteome</keyword>
<dbReference type="EMBL" id="ML976759">
    <property type="protein sequence ID" value="KAF1965594.1"/>
    <property type="molecule type" value="Genomic_DNA"/>
</dbReference>
<evidence type="ECO:0000313" key="4">
    <source>
        <dbReference type="Proteomes" id="UP000800036"/>
    </source>
</evidence>
<feature type="domain" description="NADAR" evidence="2">
    <location>
        <begin position="166"/>
        <end position="267"/>
    </location>
</feature>
<sequence length="304" mass="34330">MAPAYKFKKDGKYKKLEILGHYGFSTWEMLYIVSGGVDNAAAKQMDQEFGLEKEDHREWEGALSNPKLVLTRKTTTRFQTTLIAQATTPSGPISSPRTEKLTNPTLAEQYPSLSDNKLNYPVHSNALNLSRNINSTTAKASEYVFFWRKHEAIGYVGNWYTAPFITAEALDFGDEDSARYIYNSPMANPHLHKNRGRKVKGLDEEKWSEVRREITYRGCMYKFVQNKHLGALLLATGYKRGDAVAKKANWETNILGQLLEDVRTSLRTTGESEKYEKPQAATEGNEAPHSAEADPEQEVQLPVS</sequence>
<protein>
    <recommendedName>
        <fullName evidence="2">NADAR domain-containing protein</fullName>
    </recommendedName>
</protein>
<gene>
    <name evidence="3" type="ORF">BU23DRAFT_574746</name>
</gene>
<dbReference type="OrthoDB" id="206452at2759"/>
<evidence type="ECO:0000256" key="1">
    <source>
        <dbReference type="SAM" id="MobiDB-lite"/>
    </source>
</evidence>
<dbReference type="CDD" id="cd15457">
    <property type="entry name" value="NADAR"/>
    <property type="match status" value="1"/>
</dbReference>
<evidence type="ECO:0000259" key="2">
    <source>
        <dbReference type="Pfam" id="PF08719"/>
    </source>
</evidence>
<accession>A0A6A5ULN2</accession>